<dbReference type="SUPFAM" id="SSF56935">
    <property type="entry name" value="Porins"/>
    <property type="match status" value="1"/>
</dbReference>
<accession>A0A2S7F0H0</accession>
<protein>
    <submittedName>
        <fullName evidence="1">Uncharacterized protein</fullName>
    </submittedName>
</protein>
<name>A0A2S7F0H0_9XANT</name>
<organism evidence="1 2">
    <name type="scientific">Xanthomonas hyacinthi</name>
    <dbReference type="NCBI Taxonomy" id="56455"/>
    <lineage>
        <taxon>Bacteria</taxon>
        <taxon>Pseudomonadati</taxon>
        <taxon>Pseudomonadota</taxon>
        <taxon>Gammaproteobacteria</taxon>
        <taxon>Lysobacterales</taxon>
        <taxon>Lysobacteraceae</taxon>
        <taxon>Xanthomonas</taxon>
    </lineage>
</organism>
<comment type="caution">
    <text evidence="1">The sequence shown here is derived from an EMBL/GenBank/DDBJ whole genome shotgun (WGS) entry which is preliminary data.</text>
</comment>
<gene>
    <name evidence="1" type="ORF">XhyaCFBP1156_06045</name>
</gene>
<sequence>MSTCLSPAFAVELGEHFTLSGFGTLAALRTDTDDARYIRESQNRGAGDALNFATDSNFGLQLTGKANDWLSATVQTVTKRRSDAYNATQVDWAFVKVQPIANLSVRAGLTTLPTFAISDSRSIGYANPWIHAPNEVYGIAFVDRLTGVDASYAHDLGGGTVKLTVLAGSSQFTFETGGVIYKQDMKRLRGASLQWENDWLSLRAGRVQGRPQLPAFFGADNEVFTFDGFGAVLNHSNVLLQAEYVMRRSDKLPALIDADAWYVLGGYRIGDFQPFVSYAKLDPADGAAPSNGRQTTTSLGLRWDFHRSFALKGQWDMVDTHGTPGVSFNDIRPGFDGKVNVFALALDFVF</sequence>
<dbReference type="Proteomes" id="UP000238261">
    <property type="component" value="Unassembled WGS sequence"/>
</dbReference>
<keyword evidence="2" id="KW-1185">Reference proteome</keyword>
<dbReference type="InterPro" id="IPR023614">
    <property type="entry name" value="Porin_dom_sf"/>
</dbReference>
<evidence type="ECO:0000313" key="2">
    <source>
        <dbReference type="Proteomes" id="UP000238261"/>
    </source>
</evidence>
<reference evidence="2" key="1">
    <citation type="submission" date="2016-08" db="EMBL/GenBank/DDBJ databases">
        <authorList>
            <person name="Merda D."/>
            <person name="Briand M."/>
            <person name="Taghouti G."/>
            <person name="Carrere S."/>
            <person name="Gouzy J."/>
            <person name="Portier P."/>
            <person name="Jacques M.-A."/>
            <person name="Fischer-Le Saux M."/>
        </authorList>
    </citation>
    <scope>NUCLEOTIDE SEQUENCE [LARGE SCALE GENOMIC DNA]</scope>
    <source>
        <strain evidence="2">CFBP1156</strain>
    </source>
</reference>
<evidence type="ECO:0000313" key="1">
    <source>
        <dbReference type="EMBL" id="PPU98933.1"/>
    </source>
</evidence>
<dbReference type="AlphaFoldDB" id="A0A2S7F0H0"/>
<dbReference type="EMBL" id="MDEG01000003">
    <property type="protein sequence ID" value="PPU98933.1"/>
    <property type="molecule type" value="Genomic_DNA"/>
</dbReference>
<dbReference type="Gene3D" id="2.40.160.10">
    <property type="entry name" value="Porin"/>
    <property type="match status" value="1"/>
</dbReference>
<proteinExistence type="predicted"/>